<dbReference type="PANTHER" id="PTHR47089:SF1">
    <property type="entry name" value="GUANOSINE ABC TRANSPORTER PERMEASE PROTEIN NUPP"/>
    <property type="match status" value="1"/>
</dbReference>
<proteinExistence type="predicted"/>
<dbReference type="PANTHER" id="PTHR47089">
    <property type="entry name" value="ABC TRANSPORTER, PERMEASE PROTEIN"/>
    <property type="match status" value="1"/>
</dbReference>
<keyword evidence="9" id="KW-1185">Reference proteome</keyword>
<feature type="transmembrane region" description="Helical" evidence="7">
    <location>
        <begin position="157"/>
        <end position="175"/>
    </location>
</feature>
<feature type="transmembrane region" description="Helical" evidence="7">
    <location>
        <begin position="29"/>
        <end position="49"/>
    </location>
</feature>
<feature type="region of interest" description="Disordered" evidence="6">
    <location>
        <begin position="423"/>
        <end position="480"/>
    </location>
</feature>
<dbReference type="EMBL" id="JBHSWW010000135">
    <property type="protein sequence ID" value="MFC6753733.1"/>
    <property type="molecule type" value="Genomic_DNA"/>
</dbReference>
<dbReference type="CDD" id="cd06580">
    <property type="entry name" value="TM_PBP1_transp_TpRbsC_like"/>
    <property type="match status" value="1"/>
</dbReference>
<evidence type="ECO:0000256" key="5">
    <source>
        <dbReference type="ARBA" id="ARBA00023136"/>
    </source>
</evidence>
<feature type="transmembrane region" description="Helical" evidence="7">
    <location>
        <begin position="131"/>
        <end position="151"/>
    </location>
</feature>
<feature type="transmembrane region" description="Helical" evidence="7">
    <location>
        <begin position="318"/>
        <end position="338"/>
    </location>
</feature>
<comment type="subcellular location">
    <subcellularLocation>
        <location evidence="1">Cell membrane</location>
        <topology evidence="1">Multi-pass membrane protein</topology>
    </subcellularLocation>
</comment>
<keyword evidence="5 7" id="KW-0472">Membrane</keyword>
<evidence type="ECO:0000256" key="4">
    <source>
        <dbReference type="ARBA" id="ARBA00022989"/>
    </source>
</evidence>
<evidence type="ECO:0000256" key="3">
    <source>
        <dbReference type="ARBA" id="ARBA00022692"/>
    </source>
</evidence>
<comment type="caution">
    <text evidence="8">The sequence shown here is derived from an EMBL/GenBank/DDBJ whole genome shotgun (WGS) entry which is preliminary data.</text>
</comment>
<keyword evidence="4 7" id="KW-1133">Transmembrane helix</keyword>
<evidence type="ECO:0000256" key="1">
    <source>
        <dbReference type="ARBA" id="ARBA00004651"/>
    </source>
</evidence>
<feature type="transmembrane region" description="Helical" evidence="7">
    <location>
        <begin position="215"/>
        <end position="234"/>
    </location>
</feature>
<dbReference type="InterPro" id="IPR001851">
    <property type="entry name" value="ABC_transp_permease"/>
</dbReference>
<accession>A0ABD5SE43</accession>
<gene>
    <name evidence="8" type="ORF">ACFQEU_09710</name>
</gene>
<keyword evidence="3 7" id="KW-0812">Transmembrane</keyword>
<organism evidence="8 9">
    <name type="scientific">Halorubrum tibetense</name>
    <dbReference type="NCBI Taxonomy" id="175631"/>
    <lineage>
        <taxon>Archaea</taxon>
        <taxon>Methanobacteriati</taxon>
        <taxon>Methanobacteriota</taxon>
        <taxon>Stenosarchaea group</taxon>
        <taxon>Halobacteria</taxon>
        <taxon>Halobacteriales</taxon>
        <taxon>Haloferacaceae</taxon>
        <taxon>Halorubrum</taxon>
    </lineage>
</organism>
<evidence type="ECO:0000256" key="7">
    <source>
        <dbReference type="SAM" id="Phobius"/>
    </source>
</evidence>
<evidence type="ECO:0000256" key="2">
    <source>
        <dbReference type="ARBA" id="ARBA00022475"/>
    </source>
</evidence>
<feature type="transmembrane region" description="Helical" evidence="7">
    <location>
        <begin position="268"/>
        <end position="287"/>
    </location>
</feature>
<feature type="transmembrane region" description="Helical" evidence="7">
    <location>
        <begin position="182"/>
        <end position="203"/>
    </location>
</feature>
<feature type="compositionally biased region" description="Polar residues" evidence="6">
    <location>
        <begin position="453"/>
        <end position="480"/>
    </location>
</feature>
<dbReference type="GO" id="GO:0005886">
    <property type="term" value="C:plasma membrane"/>
    <property type="evidence" value="ECO:0007669"/>
    <property type="project" value="UniProtKB-SubCell"/>
</dbReference>
<sequence length="480" mass="49757">MSTERGAALRARAYEFLRRFVGLTGVERLLIAFAALVLSVAVGFLIVLVSGRIAECSTAAWTMPITGLGFCYDPFQVYFVLFNGALGNPFYLWEPALLNPEWLPVTIPLLGFMPGWSPLNNSFALTMSETTLLIFTGLSVAVAFRAGLFNIGTQGQLVVGGLLTALVVVAAAPVFPANRVGGLALIALGIVAGAAGGGVWGAIPGALKAYADANEVITTIMLNFIAANLAYVLVLEVFRAEGSSVVATERVPDYARIDPWFFPTTGDFAEAALLIGLVVVVGLYVLLEHTPFGYDLRVSGIQPLAAEYGGVNAKLTTVRAMTISGALGGIGGSMWVLMAEGRWLESVPDLGFDGIAVSILAGNNPLGVFPAAALFGVLKGGALQVGFQTDVPPELIGVLRGLIILFVAMPEFFRLIGRRLDVEDGPGGPGSDRDGPGESVDEATDAGSDADGSGSTDPTAGSEDPTGSGSEPTHGGESSA</sequence>
<evidence type="ECO:0000313" key="9">
    <source>
        <dbReference type="Proteomes" id="UP001596442"/>
    </source>
</evidence>
<dbReference type="RefSeq" id="WP_379781605.1">
    <property type="nucleotide sequence ID" value="NZ_JBHSWW010000135.1"/>
</dbReference>
<keyword evidence="2" id="KW-1003">Cell membrane</keyword>
<feature type="transmembrane region" description="Helical" evidence="7">
    <location>
        <begin position="61"/>
        <end position="82"/>
    </location>
</feature>
<dbReference type="Proteomes" id="UP001596442">
    <property type="component" value="Unassembled WGS sequence"/>
</dbReference>
<name>A0ABD5SE43_9EURY</name>
<evidence type="ECO:0000256" key="6">
    <source>
        <dbReference type="SAM" id="MobiDB-lite"/>
    </source>
</evidence>
<dbReference type="AlphaFoldDB" id="A0ABD5SE43"/>
<feature type="transmembrane region" description="Helical" evidence="7">
    <location>
        <begin position="395"/>
        <end position="413"/>
    </location>
</feature>
<dbReference type="Pfam" id="PF02653">
    <property type="entry name" value="BPD_transp_2"/>
    <property type="match status" value="1"/>
</dbReference>
<feature type="transmembrane region" description="Helical" evidence="7">
    <location>
        <begin position="350"/>
        <end position="375"/>
    </location>
</feature>
<protein>
    <submittedName>
        <fullName evidence="8">ABC transporter permease</fullName>
    </submittedName>
</protein>
<evidence type="ECO:0000313" key="8">
    <source>
        <dbReference type="EMBL" id="MFC6753733.1"/>
    </source>
</evidence>
<reference evidence="8 9" key="1">
    <citation type="journal article" date="2019" name="Int. J. Syst. Evol. Microbiol.">
        <title>The Global Catalogue of Microorganisms (GCM) 10K type strain sequencing project: providing services to taxonomists for standard genome sequencing and annotation.</title>
        <authorList>
            <consortium name="The Broad Institute Genomics Platform"/>
            <consortium name="The Broad Institute Genome Sequencing Center for Infectious Disease"/>
            <person name="Wu L."/>
            <person name="Ma J."/>
        </authorList>
    </citation>
    <scope>NUCLEOTIDE SEQUENCE [LARGE SCALE GENOMIC DNA]</scope>
    <source>
        <strain evidence="8 9">CGMCC 1.3239</strain>
    </source>
</reference>